<evidence type="ECO:0000256" key="2">
    <source>
        <dbReference type="ARBA" id="ARBA00023125"/>
    </source>
</evidence>
<dbReference type="SMART" id="SM00342">
    <property type="entry name" value="HTH_ARAC"/>
    <property type="match status" value="1"/>
</dbReference>
<dbReference type="Proteomes" id="UP000276309">
    <property type="component" value="Chromosome"/>
</dbReference>
<dbReference type="KEGG" id="emar:D1013_08445"/>
<evidence type="ECO:0000256" key="1">
    <source>
        <dbReference type="ARBA" id="ARBA00023015"/>
    </source>
</evidence>
<dbReference type="PANTHER" id="PTHR43280:SF32">
    <property type="entry name" value="TRANSCRIPTIONAL REGULATORY PROTEIN"/>
    <property type="match status" value="1"/>
</dbReference>
<proteinExistence type="predicted"/>
<dbReference type="RefSeq" id="WP_121848413.1">
    <property type="nucleotide sequence ID" value="NZ_CP032050.1"/>
</dbReference>
<reference evidence="5 6" key="1">
    <citation type="submission" date="2018-08" db="EMBL/GenBank/DDBJ databases">
        <title>The reduced genetic potential of extracellular carbohydrate catabolism in Euzebyella marina RN62, a Flavobacteriia bacterium isolated from the hadal water.</title>
        <authorList>
            <person name="Xue C."/>
        </authorList>
    </citation>
    <scope>NUCLEOTIDE SEQUENCE [LARGE SCALE GENOMIC DNA]</scope>
    <source>
        <strain evidence="5 6">RN62</strain>
    </source>
</reference>
<dbReference type="Pfam" id="PF12833">
    <property type="entry name" value="HTH_18"/>
    <property type="match status" value="1"/>
</dbReference>
<organism evidence="5 6">
    <name type="scientific">Euzebyella marina</name>
    <dbReference type="NCBI Taxonomy" id="1761453"/>
    <lineage>
        <taxon>Bacteria</taxon>
        <taxon>Pseudomonadati</taxon>
        <taxon>Bacteroidota</taxon>
        <taxon>Flavobacteriia</taxon>
        <taxon>Flavobacteriales</taxon>
        <taxon>Flavobacteriaceae</taxon>
        <taxon>Euzebyella</taxon>
    </lineage>
</organism>
<gene>
    <name evidence="5" type="ORF">D1013_08445</name>
</gene>
<sequence>MSKTNSAPSTNFLNNLKRKGAIVIEIQPHAKGFLNYSRKGFYKIALVTGKALINQAHEKIHLDGTYLRFSTPYIPYSSEVLSEKWEGYACYFLEEFLYPGHRVSIMQKTPLFKIGAAPAVKLTIEQKDKIASIFQNMLHEQSSTYKFKNDVLRSHINLLIHESIKIDDTLNFKPYQKAPIRITSRFFDLLEEQFPVVSPLKPIKLVSASDFAECISVHVNYLNRMVKDTTGKTTSHLIAERIIKEAVALLKQTDWTISEIALALGFIQSNYFSSFFKRHIGQTPQEYRRE</sequence>
<keyword evidence="3" id="KW-0804">Transcription</keyword>
<dbReference type="PANTHER" id="PTHR43280">
    <property type="entry name" value="ARAC-FAMILY TRANSCRIPTIONAL REGULATOR"/>
    <property type="match status" value="1"/>
</dbReference>
<dbReference type="AlphaFoldDB" id="A0A3G2L560"/>
<dbReference type="OrthoDB" id="2666928at2"/>
<dbReference type="InterPro" id="IPR009057">
    <property type="entry name" value="Homeodomain-like_sf"/>
</dbReference>
<keyword evidence="1" id="KW-0805">Transcription regulation</keyword>
<name>A0A3G2L560_9FLAO</name>
<dbReference type="GO" id="GO:0003700">
    <property type="term" value="F:DNA-binding transcription factor activity"/>
    <property type="evidence" value="ECO:0007669"/>
    <property type="project" value="InterPro"/>
</dbReference>
<keyword evidence="6" id="KW-1185">Reference proteome</keyword>
<keyword evidence="2" id="KW-0238">DNA-binding</keyword>
<dbReference type="InterPro" id="IPR018060">
    <property type="entry name" value="HTH_AraC"/>
</dbReference>
<dbReference type="GO" id="GO:0043565">
    <property type="term" value="F:sequence-specific DNA binding"/>
    <property type="evidence" value="ECO:0007669"/>
    <property type="project" value="InterPro"/>
</dbReference>
<evidence type="ECO:0000259" key="4">
    <source>
        <dbReference type="PROSITE" id="PS01124"/>
    </source>
</evidence>
<dbReference type="SUPFAM" id="SSF46689">
    <property type="entry name" value="Homeodomain-like"/>
    <property type="match status" value="1"/>
</dbReference>
<dbReference type="InterPro" id="IPR020449">
    <property type="entry name" value="Tscrpt_reg_AraC-type_HTH"/>
</dbReference>
<dbReference type="PRINTS" id="PR00032">
    <property type="entry name" value="HTHARAC"/>
</dbReference>
<accession>A0A3G2L560</accession>
<dbReference type="PROSITE" id="PS01124">
    <property type="entry name" value="HTH_ARAC_FAMILY_2"/>
    <property type="match status" value="1"/>
</dbReference>
<protein>
    <submittedName>
        <fullName evidence="5">AraC family transcriptional regulator</fullName>
    </submittedName>
</protein>
<evidence type="ECO:0000256" key="3">
    <source>
        <dbReference type="ARBA" id="ARBA00023163"/>
    </source>
</evidence>
<evidence type="ECO:0000313" key="5">
    <source>
        <dbReference type="EMBL" id="AYN67392.1"/>
    </source>
</evidence>
<feature type="domain" description="HTH araC/xylS-type" evidence="4">
    <location>
        <begin position="184"/>
        <end position="290"/>
    </location>
</feature>
<dbReference type="EMBL" id="CP032050">
    <property type="protein sequence ID" value="AYN67392.1"/>
    <property type="molecule type" value="Genomic_DNA"/>
</dbReference>
<dbReference type="Gene3D" id="1.10.10.60">
    <property type="entry name" value="Homeodomain-like"/>
    <property type="match status" value="1"/>
</dbReference>
<evidence type="ECO:0000313" key="6">
    <source>
        <dbReference type="Proteomes" id="UP000276309"/>
    </source>
</evidence>